<accession>A0ABQ3M4W9</accession>
<keyword evidence="2" id="KW-1185">Reference proteome</keyword>
<reference evidence="2" key="1">
    <citation type="journal article" date="2019" name="Int. J. Syst. Evol. Microbiol.">
        <title>The Global Catalogue of Microorganisms (GCM) 10K type strain sequencing project: providing services to taxonomists for standard genome sequencing and annotation.</title>
        <authorList>
            <consortium name="The Broad Institute Genomics Platform"/>
            <consortium name="The Broad Institute Genome Sequencing Center for Infectious Disease"/>
            <person name="Wu L."/>
            <person name="Ma J."/>
        </authorList>
    </citation>
    <scope>NUCLEOTIDE SEQUENCE [LARGE SCALE GENOMIC DNA]</scope>
    <source>
        <strain evidence="2">CGMCC 4.7683</strain>
    </source>
</reference>
<gene>
    <name evidence="1" type="ORF">GCM10017790_70050</name>
</gene>
<dbReference type="RefSeq" id="WP_191258694.1">
    <property type="nucleotide sequence ID" value="NZ_BNAY01000010.1"/>
</dbReference>
<dbReference type="Proteomes" id="UP000635387">
    <property type="component" value="Unassembled WGS sequence"/>
</dbReference>
<protein>
    <submittedName>
        <fullName evidence="1">Uncharacterized protein</fullName>
    </submittedName>
</protein>
<name>A0ABQ3M4W9_9PSEU</name>
<sequence length="138" mass="15106">MVTLDVWYDQTPKDEDGNVAIRVATAAELDALLDRILKETEEHAASPMIQVAISGMKRSPVLEVGLGQKKGFIGYTSRTEGGWTQGDGDPNTMVDYIYMGNHSQVQASVEVPMSTVRAGLHEFLGSGERPRMVIDQQP</sequence>
<organism evidence="1 2">
    <name type="scientific">Amycolatopsis oliviviridis</name>
    <dbReference type="NCBI Taxonomy" id="1471590"/>
    <lineage>
        <taxon>Bacteria</taxon>
        <taxon>Bacillati</taxon>
        <taxon>Actinomycetota</taxon>
        <taxon>Actinomycetes</taxon>
        <taxon>Pseudonocardiales</taxon>
        <taxon>Pseudonocardiaceae</taxon>
        <taxon>Amycolatopsis</taxon>
    </lineage>
</organism>
<evidence type="ECO:0000313" key="2">
    <source>
        <dbReference type="Proteomes" id="UP000635387"/>
    </source>
</evidence>
<dbReference type="InterPro" id="IPR025680">
    <property type="entry name" value="DddI"/>
</dbReference>
<dbReference type="Pfam" id="PF14430">
    <property type="entry name" value="Imm1"/>
    <property type="match status" value="1"/>
</dbReference>
<comment type="caution">
    <text evidence="1">The sequence shown here is derived from an EMBL/GenBank/DDBJ whole genome shotgun (WGS) entry which is preliminary data.</text>
</comment>
<proteinExistence type="predicted"/>
<dbReference type="EMBL" id="BNAY01000010">
    <property type="protein sequence ID" value="GHH32637.1"/>
    <property type="molecule type" value="Genomic_DNA"/>
</dbReference>
<evidence type="ECO:0000313" key="1">
    <source>
        <dbReference type="EMBL" id="GHH32637.1"/>
    </source>
</evidence>